<reference evidence="2 3" key="1">
    <citation type="submission" date="2020-07" db="EMBL/GenBank/DDBJ databases">
        <title>Sequencing the genomes of 1000 actinobacteria strains.</title>
        <authorList>
            <person name="Klenk H.-P."/>
        </authorList>
    </citation>
    <scope>NUCLEOTIDE SEQUENCE [LARGE SCALE GENOMIC DNA]</scope>
    <source>
        <strain evidence="2 3">DSM 43461</strain>
    </source>
</reference>
<dbReference type="EMBL" id="JACCBT010000001">
    <property type="protein sequence ID" value="NYE10134.1"/>
    <property type="molecule type" value="Genomic_DNA"/>
</dbReference>
<organism evidence="2 3">
    <name type="scientific">Actinomadura citrea</name>
    <dbReference type="NCBI Taxonomy" id="46158"/>
    <lineage>
        <taxon>Bacteria</taxon>
        <taxon>Bacillati</taxon>
        <taxon>Actinomycetota</taxon>
        <taxon>Actinomycetes</taxon>
        <taxon>Streptosporangiales</taxon>
        <taxon>Thermomonosporaceae</taxon>
        <taxon>Actinomadura</taxon>
    </lineage>
</organism>
<proteinExistence type="predicted"/>
<feature type="compositionally biased region" description="Pro residues" evidence="1">
    <location>
        <begin position="73"/>
        <end position="82"/>
    </location>
</feature>
<comment type="caution">
    <text evidence="2">The sequence shown here is derived from an EMBL/GenBank/DDBJ whole genome shotgun (WGS) entry which is preliminary data.</text>
</comment>
<keyword evidence="3" id="KW-1185">Reference proteome</keyword>
<protein>
    <submittedName>
        <fullName evidence="2">Uncharacterized protein</fullName>
    </submittedName>
</protein>
<evidence type="ECO:0000313" key="3">
    <source>
        <dbReference type="Proteomes" id="UP000591272"/>
    </source>
</evidence>
<feature type="compositionally biased region" description="Low complexity" evidence="1">
    <location>
        <begin position="28"/>
        <end position="43"/>
    </location>
</feature>
<dbReference type="RefSeq" id="WP_229810216.1">
    <property type="nucleotide sequence ID" value="NZ_BMRD01000005.1"/>
</dbReference>
<feature type="region of interest" description="Disordered" evidence="1">
    <location>
        <begin position="1"/>
        <end position="93"/>
    </location>
</feature>
<gene>
    <name evidence="2" type="ORF">BJ999_000430</name>
</gene>
<evidence type="ECO:0000256" key="1">
    <source>
        <dbReference type="SAM" id="MobiDB-lite"/>
    </source>
</evidence>
<dbReference type="Proteomes" id="UP000591272">
    <property type="component" value="Unassembled WGS sequence"/>
</dbReference>
<evidence type="ECO:0000313" key="2">
    <source>
        <dbReference type="EMBL" id="NYE10134.1"/>
    </source>
</evidence>
<accession>A0A7Y9KC26</accession>
<name>A0A7Y9KC26_9ACTN</name>
<sequence length="120" mass="11946">MLQKRRFSGTSGFSMIAEAGSRAGTGGTSTSPAPSIPRLAEPLEPVPRVPPREAVRPDPTLPDPLVGALPYEEPCPPRPLWPDEPGGMPAGGAGVTGLVTGVCPGAAAGAGPGGRPYAPG</sequence>
<dbReference type="AlphaFoldDB" id="A0A7Y9KC26"/>